<name>A0A0W1A066_9GAMM</name>
<keyword evidence="6" id="KW-1185">Reference proteome</keyword>
<organism evidence="5 6">
    <name type="scientific">Legionella waltersii</name>
    <dbReference type="NCBI Taxonomy" id="66969"/>
    <lineage>
        <taxon>Bacteria</taxon>
        <taxon>Pseudomonadati</taxon>
        <taxon>Pseudomonadota</taxon>
        <taxon>Gammaproteobacteria</taxon>
        <taxon>Legionellales</taxon>
        <taxon>Legionellaceae</taxon>
        <taxon>Legionella</taxon>
    </lineage>
</organism>
<dbReference type="PATRIC" id="fig|66969.6.peg.3029"/>
<sequence>MVGGETTKKNFSGTNINPNTGATNAIFSGSVNQSSGGSLANLFLGYNFQPQTSRFVYGLELEGAIFRDLQFANEIFINAIPVNNSSFAVLNDSINSLFSIVGHVGFLVQPNTQVYGVIGGTGARFLNATSNSPVYPEILEEKWVAGLGAGIGVEHMFSNNWSVIAEYRRTNFNFDRIANAKRVNINATTNAITNVKIDLDMARVGIAYRPSVA</sequence>
<comment type="caution">
    <text evidence="5">The sequence shown here is derived from an EMBL/GenBank/DDBJ whole genome shotgun (WGS) entry which is preliminary data.</text>
</comment>
<dbReference type="Gene3D" id="2.40.160.20">
    <property type="match status" value="1"/>
</dbReference>
<gene>
    <name evidence="5" type="ORF">Lwal_2798</name>
</gene>
<reference evidence="5 6" key="1">
    <citation type="submission" date="2015-11" db="EMBL/GenBank/DDBJ databases">
        <title>Genomic analysis of 38 Legionella species identifies large and diverse effector repertoires.</title>
        <authorList>
            <person name="Burstein D."/>
            <person name="Amaro F."/>
            <person name="Zusman T."/>
            <person name="Lifshitz Z."/>
            <person name="Cohen O."/>
            <person name="Gilbert J.A."/>
            <person name="Pupko T."/>
            <person name="Shuman H.A."/>
            <person name="Segal G."/>
        </authorList>
    </citation>
    <scope>NUCLEOTIDE SEQUENCE [LARGE SCALE GENOMIC DNA]</scope>
    <source>
        <strain evidence="5 6">ATCC 51914</strain>
    </source>
</reference>
<dbReference type="GO" id="GO:0016020">
    <property type="term" value="C:membrane"/>
    <property type="evidence" value="ECO:0007669"/>
    <property type="project" value="UniProtKB-SubCell"/>
</dbReference>
<proteinExistence type="predicted"/>
<evidence type="ECO:0000256" key="3">
    <source>
        <dbReference type="ARBA" id="ARBA00023136"/>
    </source>
</evidence>
<comment type="subcellular location">
    <subcellularLocation>
        <location evidence="1">Membrane</location>
    </subcellularLocation>
</comment>
<protein>
    <recommendedName>
        <fullName evidence="4">Outer membrane protein beta-barrel domain-containing protein</fullName>
    </recommendedName>
</protein>
<feature type="domain" description="Outer membrane protein beta-barrel" evidence="4">
    <location>
        <begin position="9"/>
        <end position="184"/>
    </location>
</feature>
<dbReference type="InterPro" id="IPR027385">
    <property type="entry name" value="Beta-barrel_OMP"/>
</dbReference>
<evidence type="ECO:0000259" key="4">
    <source>
        <dbReference type="Pfam" id="PF13505"/>
    </source>
</evidence>
<dbReference type="SUPFAM" id="SSF56925">
    <property type="entry name" value="OMPA-like"/>
    <property type="match status" value="1"/>
</dbReference>
<keyword evidence="2" id="KW-0732">Signal</keyword>
<evidence type="ECO:0000313" key="5">
    <source>
        <dbReference type="EMBL" id="KTD74757.1"/>
    </source>
</evidence>
<dbReference type="PANTHER" id="PTHR34001:SF3">
    <property type="entry name" value="BLL7405 PROTEIN"/>
    <property type="match status" value="1"/>
</dbReference>
<evidence type="ECO:0000256" key="1">
    <source>
        <dbReference type="ARBA" id="ARBA00004370"/>
    </source>
</evidence>
<dbReference type="EMBL" id="LNZB01000060">
    <property type="protein sequence ID" value="KTD74757.1"/>
    <property type="molecule type" value="Genomic_DNA"/>
</dbReference>
<dbReference type="InterPro" id="IPR051692">
    <property type="entry name" value="OMP-like"/>
</dbReference>
<evidence type="ECO:0000256" key="2">
    <source>
        <dbReference type="ARBA" id="ARBA00022729"/>
    </source>
</evidence>
<dbReference type="Pfam" id="PF13505">
    <property type="entry name" value="OMP_b-brl"/>
    <property type="match status" value="1"/>
</dbReference>
<keyword evidence="3" id="KW-0472">Membrane</keyword>
<accession>A0A0W1A066</accession>
<dbReference type="RefSeq" id="WP_058481417.1">
    <property type="nucleotide sequence ID" value="NZ_CAAAIQ010000012.1"/>
</dbReference>
<dbReference type="STRING" id="66969.Lwal_2798"/>
<dbReference type="Proteomes" id="UP000054729">
    <property type="component" value="Unassembled WGS sequence"/>
</dbReference>
<dbReference type="PANTHER" id="PTHR34001">
    <property type="entry name" value="BLL7405 PROTEIN"/>
    <property type="match status" value="1"/>
</dbReference>
<dbReference type="AlphaFoldDB" id="A0A0W1A066"/>
<dbReference type="InterPro" id="IPR011250">
    <property type="entry name" value="OMP/PagP_B-barrel"/>
</dbReference>
<evidence type="ECO:0000313" key="6">
    <source>
        <dbReference type="Proteomes" id="UP000054729"/>
    </source>
</evidence>